<organism evidence="2 3">
    <name type="scientific">Candidatus Methylacidithermus pantelleriae</name>
    <dbReference type="NCBI Taxonomy" id="2744239"/>
    <lineage>
        <taxon>Bacteria</taxon>
        <taxon>Pseudomonadati</taxon>
        <taxon>Verrucomicrobiota</taxon>
        <taxon>Methylacidiphilae</taxon>
        <taxon>Methylacidiphilales</taxon>
        <taxon>Methylacidiphilaceae</taxon>
        <taxon>Candidatus Methylacidithermus</taxon>
    </lineage>
</organism>
<comment type="caution">
    <text evidence="2">The sequence shown here is derived from an EMBL/GenBank/DDBJ whole genome shotgun (WGS) entry which is preliminary data.</text>
</comment>
<feature type="transmembrane region" description="Helical" evidence="1">
    <location>
        <begin position="57"/>
        <end position="77"/>
    </location>
</feature>
<evidence type="ECO:0000313" key="2">
    <source>
        <dbReference type="EMBL" id="CAF0702649.1"/>
    </source>
</evidence>
<name>A0A8J2BVP7_9BACT</name>
<evidence type="ECO:0000313" key="3">
    <source>
        <dbReference type="Proteomes" id="UP000663859"/>
    </source>
</evidence>
<dbReference type="Gene3D" id="1.20.1530.20">
    <property type="match status" value="1"/>
</dbReference>
<keyword evidence="1" id="KW-0812">Transmembrane</keyword>
<protein>
    <submittedName>
        <fullName evidence="2">Uncharacterized protein</fullName>
    </submittedName>
</protein>
<gene>
    <name evidence="2" type="ORF">MPNT_50145</name>
</gene>
<keyword evidence="1" id="KW-0472">Membrane</keyword>
<reference evidence="2" key="1">
    <citation type="submission" date="2021-02" db="EMBL/GenBank/DDBJ databases">
        <authorList>
            <person name="Cremers G."/>
            <person name="Picone N."/>
        </authorList>
    </citation>
    <scope>NUCLEOTIDE SEQUENCE</scope>
    <source>
        <strain evidence="2">PQ17</strain>
    </source>
</reference>
<keyword evidence="1" id="KW-1133">Transmembrane helix</keyword>
<dbReference type="InterPro" id="IPR038770">
    <property type="entry name" value="Na+/solute_symporter_sf"/>
</dbReference>
<keyword evidence="3" id="KW-1185">Reference proteome</keyword>
<proteinExistence type="predicted"/>
<sequence>MVSLLLGLSSLTVSWSTLLLSVVLSVAVPLALAQGLRREPLEGGWLANLAVTRTPVWLLALLVTLVLMFGFQGPQIVAQPGLSYFWRCRSCSRYTSMVA</sequence>
<dbReference type="Proteomes" id="UP000663859">
    <property type="component" value="Unassembled WGS sequence"/>
</dbReference>
<dbReference type="AlphaFoldDB" id="A0A8J2BVP7"/>
<accession>A0A8J2BVP7</accession>
<evidence type="ECO:0000256" key="1">
    <source>
        <dbReference type="SAM" id="Phobius"/>
    </source>
</evidence>
<dbReference type="EMBL" id="CAJNOB010000045">
    <property type="protein sequence ID" value="CAF0702649.1"/>
    <property type="molecule type" value="Genomic_DNA"/>
</dbReference>